<gene>
    <name evidence="2" type="ORF">PGLA2088_LOCUS33481</name>
</gene>
<sequence>MALRGLHLCQASWCVPALHLQHVGRRLHPQRAARDWPTGSQKHQASLARRGHRKTAGTPTTTPPTATTTSATEGLRALGLKRATNSRQGVEAQKTRESQPDHAAACPYAAAVRAWTERVVIGAGLCPWAAKSSASGRLEVVTCCANSTAEALKFFLSEAARLAHASTAALQTTLVVCPHVEAWRDFARFEDWEEVDDGVTFVEFRQLQRRLKTLSSKVSFVTFHPAFLRWRSLPPGLGVGSQILAHYASCPGPAGSRRSDEPKMATILSMDPRIVGVRHAALRFSGEMDQLRDLEQIVPVDWLVPDAPWGPPLPDNDMHRAPYPSLHIIRAADLQLARETELGQHSGNMLQMKNIARMCAHAKIEPDALSQATTAA</sequence>
<evidence type="ECO:0000313" key="2">
    <source>
        <dbReference type="EMBL" id="CAE8704996.1"/>
    </source>
</evidence>
<feature type="region of interest" description="Disordered" evidence="1">
    <location>
        <begin position="30"/>
        <end position="100"/>
    </location>
</feature>
<dbReference type="InterPro" id="IPR009858">
    <property type="entry name" value="DUF1415"/>
</dbReference>
<name>A0A813KEJ5_POLGL</name>
<proteinExistence type="predicted"/>
<dbReference type="Proteomes" id="UP000626109">
    <property type="component" value="Unassembled WGS sequence"/>
</dbReference>
<dbReference type="Pfam" id="PF07209">
    <property type="entry name" value="DUF1415"/>
    <property type="match status" value="1"/>
</dbReference>
<accession>A0A813KEJ5</accession>
<evidence type="ECO:0000313" key="3">
    <source>
        <dbReference type="Proteomes" id="UP000626109"/>
    </source>
</evidence>
<organism evidence="2 3">
    <name type="scientific">Polarella glacialis</name>
    <name type="common">Dinoflagellate</name>
    <dbReference type="NCBI Taxonomy" id="89957"/>
    <lineage>
        <taxon>Eukaryota</taxon>
        <taxon>Sar</taxon>
        <taxon>Alveolata</taxon>
        <taxon>Dinophyceae</taxon>
        <taxon>Suessiales</taxon>
        <taxon>Suessiaceae</taxon>
        <taxon>Polarella</taxon>
    </lineage>
</organism>
<reference evidence="2" key="1">
    <citation type="submission" date="2021-02" db="EMBL/GenBank/DDBJ databases">
        <authorList>
            <person name="Dougan E. K."/>
            <person name="Rhodes N."/>
            <person name="Thang M."/>
            <person name="Chan C."/>
        </authorList>
    </citation>
    <scope>NUCLEOTIDE SEQUENCE</scope>
</reference>
<dbReference type="EMBL" id="CAJNNW010030889">
    <property type="protein sequence ID" value="CAE8704996.1"/>
    <property type="molecule type" value="Genomic_DNA"/>
</dbReference>
<feature type="compositionally biased region" description="Low complexity" evidence="1">
    <location>
        <begin position="56"/>
        <end position="72"/>
    </location>
</feature>
<protein>
    <submittedName>
        <fullName evidence="2">Uncharacterized protein</fullName>
    </submittedName>
</protein>
<comment type="caution">
    <text evidence="2">The sequence shown here is derived from an EMBL/GenBank/DDBJ whole genome shotgun (WGS) entry which is preliminary data.</text>
</comment>
<evidence type="ECO:0000256" key="1">
    <source>
        <dbReference type="SAM" id="MobiDB-lite"/>
    </source>
</evidence>
<dbReference type="AlphaFoldDB" id="A0A813KEJ5"/>